<gene>
    <name evidence="3" type="ORF">DFH01_07035</name>
</gene>
<dbReference type="InterPro" id="IPR000873">
    <property type="entry name" value="AMP-dep_synth/lig_dom"/>
</dbReference>
<organism evidence="3 4">
    <name type="scientific">Falsiroseomonas bella</name>
    <dbReference type="NCBI Taxonomy" id="2184016"/>
    <lineage>
        <taxon>Bacteria</taxon>
        <taxon>Pseudomonadati</taxon>
        <taxon>Pseudomonadota</taxon>
        <taxon>Alphaproteobacteria</taxon>
        <taxon>Acetobacterales</taxon>
        <taxon>Roseomonadaceae</taxon>
        <taxon>Falsiroseomonas</taxon>
    </lineage>
</organism>
<accession>A0A317FIV3</accession>
<dbReference type="Gene3D" id="3.40.50.12780">
    <property type="entry name" value="N-terminal domain of ligase-like"/>
    <property type="match status" value="1"/>
</dbReference>
<dbReference type="InterPro" id="IPR025110">
    <property type="entry name" value="AMP-bd_C"/>
</dbReference>
<dbReference type="GO" id="GO:0031956">
    <property type="term" value="F:medium-chain fatty acid-CoA ligase activity"/>
    <property type="evidence" value="ECO:0007669"/>
    <property type="project" value="TreeGrafter"/>
</dbReference>
<dbReference type="Pfam" id="PF00501">
    <property type="entry name" value="AMP-binding"/>
    <property type="match status" value="1"/>
</dbReference>
<dbReference type="InterPro" id="IPR020845">
    <property type="entry name" value="AMP-binding_CS"/>
</dbReference>
<dbReference type="InterPro" id="IPR042099">
    <property type="entry name" value="ANL_N_sf"/>
</dbReference>
<dbReference type="PANTHER" id="PTHR43201:SF32">
    <property type="entry name" value="2-SUCCINYLBENZOATE--COA LIGASE, CHLOROPLASTIC_PEROXISOMAL"/>
    <property type="match status" value="1"/>
</dbReference>
<dbReference type="EMBL" id="QGNA01000001">
    <property type="protein sequence ID" value="PWS38991.1"/>
    <property type="molecule type" value="Genomic_DNA"/>
</dbReference>
<comment type="caution">
    <text evidence="3">The sequence shown here is derived from an EMBL/GenBank/DDBJ whole genome shotgun (WGS) entry which is preliminary data.</text>
</comment>
<dbReference type="GO" id="GO:0006631">
    <property type="term" value="P:fatty acid metabolic process"/>
    <property type="evidence" value="ECO:0007669"/>
    <property type="project" value="TreeGrafter"/>
</dbReference>
<dbReference type="Proteomes" id="UP000245765">
    <property type="component" value="Unassembled WGS sequence"/>
</dbReference>
<keyword evidence="4" id="KW-1185">Reference proteome</keyword>
<dbReference type="PANTHER" id="PTHR43201">
    <property type="entry name" value="ACYL-COA SYNTHETASE"/>
    <property type="match status" value="1"/>
</dbReference>
<dbReference type="Gene3D" id="3.30.300.30">
    <property type="match status" value="1"/>
</dbReference>
<proteinExistence type="predicted"/>
<dbReference type="Pfam" id="PF13193">
    <property type="entry name" value="AMP-binding_C"/>
    <property type="match status" value="1"/>
</dbReference>
<dbReference type="InterPro" id="IPR045851">
    <property type="entry name" value="AMP-bd_C_sf"/>
</dbReference>
<evidence type="ECO:0000313" key="3">
    <source>
        <dbReference type="EMBL" id="PWS38991.1"/>
    </source>
</evidence>
<feature type="domain" description="AMP-binding enzyme C-terminal" evidence="2">
    <location>
        <begin position="385"/>
        <end position="459"/>
    </location>
</feature>
<dbReference type="OrthoDB" id="9803968at2"/>
<dbReference type="RefSeq" id="WP_109869612.1">
    <property type="nucleotide sequence ID" value="NZ_QGNA01000001.1"/>
</dbReference>
<evidence type="ECO:0000259" key="1">
    <source>
        <dbReference type="Pfam" id="PF00501"/>
    </source>
</evidence>
<dbReference type="AlphaFoldDB" id="A0A317FIV3"/>
<sequence>MLWRWPERHADHAPDRVALRFEGQAITWRDFSCAVEDAAAALSARGVGHGDRVGFLGHNHPAQLFLLFACARLGAIQVPLNWRLAAPEWHFILADSGTRLLCAAPEMLRSAQEAAPEGCAVADATALGSGEPATPIGCDDDPLLLVYTSGTTGRPKGALLDQRALLFNALNARHGFDLTSADRVLTVLPLFHVGGLNIQTTPALYAGAQVTLLPRFDPGAFFDAVEQQRPTLSLVVPAVMQALVAHARWASADLSSLRAVGAGSSDVPIPLIEAFHAKGVPVQQVYGATETCPIAILQTRAEALATPGSIGRPAMHAECRLASSGEIEVRGPAVLRGYWKRDDALRDGWFATGDIGRVDEHGRWWFTDRLKHVIISGGENIYPAEVERMLASAPGVAECAVVGRPDPKWGEVPVAVVVPAAENFDAASVLAHFEGRIARFKHPRAVVTLPALPRTALGKVAVAELRAMVSRAG</sequence>
<dbReference type="PROSITE" id="PS00455">
    <property type="entry name" value="AMP_BINDING"/>
    <property type="match status" value="1"/>
</dbReference>
<evidence type="ECO:0008006" key="5">
    <source>
        <dbReference type="Google" id="ProtNLM"/>
    </source>
</evidence>
<name>A0A317FIV3_9PROT</name>
<dbReference type="SUPFAM" id="SSF56801">
    <property type="entry name" value="Acetyl-CoA synthetase-like"/>
    <property type="match status" value="1"/>
</dbReference>
<evidence type="ECO:0000313" key="4">
    <source>
        <dbReference type="Proteomes" id="UP000245765"/>
    </source>
</evidence>
<reference evidence="4" key="1">
    <citation type="submission" date="2018-05" db="EMBL/GenBank/DDBJ databases">
        <authorList>
            <person name="Du Z."/>
            <person name="Wang X."/>
        </authorList>
    </citation>
    <scope>NUCLEOTIDE SEQUENCE [LARGE SCALE GENOMIC DNA]</scope>
    <source>
        <strain evidence="4">CQN31</strain>
    </source>
</reference>
<evidence type="ECO:0000259" key="2">
    <source>
        <dbReference type="Pfam" id="PF13193"/>
    </source>
</evidence>
<protein>
    <recommendedName>
        <fullName evidence="5">Acid--CoA ligase</fullName>
    </recommendedName>
</protein>
<feature type="domain" description="AMP-dependent synthetase/ligase" evidence="1">
    <location>
        <begin position="7"/>
        <end position="339"/>
    </location>
</feature>